<sequence>METNTFLTTANDSVASGQRVFAVVVVAAGSGSRLGYGLPKAQVPVAGKELLRWALEGVKATGLASRLIVTVPAGDTALTAIAEEFGALAVTGGATRAESVVAALNAINRAPAQGGMSDSDPDAVLVHDCARCFTPVEAFHAVAQALESGEKAVIPVVPVVDTVKSVDSDEYVSGTPARSQLRAVQTPQGFDLSTLLAAYAKASQQGLAESITDDAMLAETMGIPVLCVAGSEDSFKITTRLDLALARALYEKENS</sequence>
<dbReference type="UniPathway" id="UPA00056">
    <property type="reaction ID" value="UER00093"/>
</dbReference>
<comment type="function">
    <text evidence="3">Catalyzes the formation of 4-diphosphocytidyl-2-C-methyl-D-erythritol from CTP and 2-C-methyl-D-erythritol 4-phosphate (MEP).</text>
</comment>
<gene>
    <name evidence="3" type="primary">ispD</name>
    <name evidence="4" type="ORF">IDM48_09505</name>
</gene>
<dbReference type="GO" id="GO:0019288">
    <property type="term" value="P:isopentenyl diphosphate biosynthetic process, methylerythritol 4-phosphate pathway"/>
    <property type="evidence" value="ECO:0007669"/>
    <property type="project" value="UniProtKB-UniRule"/>
</dbReference>
<dbReference type="AlphaFoldDB" id="A0A7H2BN20"/>
<dbReference type="InterPro" id="IPR029044">
    <property type="entry name" value="Nucleotide-diphossugar_trans"/>
</dbReference>
<feature type="site" description="Transition state stabilizer" evidence="3">
    <location>
        <position position="33"/>
    </location>
</feature>
<reference evidence="4 5" key="1">
    <citation type="submission" date="2020-09" db="EMBL/GenBank/DDBJ databases">
        <title>Investigation of environmental microbe.</title>
        <authorList>
            <person name="Ou Y."/>
            <person name="Kang Q."/>
        </authorList>
    </citation>
    <scope>NUCLEOTIDE SEQUENCE [LARGE SCALE GENOMIC DNA]</scope>
    <source>
        <strain evidence="4 5">KJZ-9</strain>
    </source>
</reference>
<evidence type="ECO:0000256" key="1">
    <source>
        <dbReference type="ARBA" id="ARBA00022679"/>
    </source>
</evidence>
<proteinExistence type="inferred from homology"/>
<dbReference type="GO" id="GO:0050518">
    <property type="term" value="F:2-C-methyl-D-erythritol 4-phosphate cytidylyltransferase activity"/>
    <property type="evidence" value="ECO:0007669"/>
    <property type="project" value="UniProtKB-UniRule"/>
</dbReference>
<evidence type="ECO:0000313" key="4">
    <source>
        <dbReference type="EMBL" id="QNV41066.1"/>
    </source>
</evidence>
<dbReference type="PANTHER" id="PTHR32125:SF4">
    <property type="entry name" value="2-C-METHYL-D-ERYTHRITOL 4-PHOSPHATE CYTIDYLYLTRANSFERASE, CHLOROPLASTIC"/>
    <property type="match status" value="1"/>
</dbReference>
<evidence type="ECO:0000256" key="2">
    <source>
        <dbReference type="ARBA" id="ARBA00022695"/>
    </source>
</evidence>
<comment type="similarity">
    <text evidence="3">Belongs to the IspD/TarI cytidylyltransferase family. IspD subfamily.</text>
</comment>
<dbReference type="Gene3D" id="3.90.550.10">
    <property type="entry name" value="Spore Coat Polysaccharide Biosynthesis Protein SpsA, Chain A"/>
    <property type="match status" value="1"/>
</dbReference>
<dbReference type="NCBIfam" id="TIGR00453">
    <property type="entry name" value="ispD"/>
    <property type="match status" value="1"/>
</dbReference>
<dbReference type="RefSeq" id="WP_190618748.1">
    <property type="nucleotide sequence ID" value="NZ_CP061538.1"/>
</dbReference>
<keyword evidence="2 3" id="KW-0548">Nucleotidyltransferase</keyword>
<protein>
    <recommendedName>
        <fullName evidence="3">2-C-methyl-D-erythritol 4-phosphate cytidylyltransferase</fullName>
        <ecNumber evidence="3">2.7.7.60</ecNumber>
    </recommendedName>
    <alternativeName>
        <fullName evidence="3">4-diphosphocytidyl-2C-methyl-D-erythritol synthase</fullName>
    </alternativeName>
    <alternativeName>
        <fullName evidence="3">MEP cytidylyltransferase</fullName>
        <shortName evidence="3">MCT</shortName>
    </alternativeName>
</protein>
<dbReference type="InterPro" id="IPR050088">
    <property type="entry name" value="IspD/TarI_cytidylyltransf_bact"/>
</dbReference>
<comment type="pathway">
    <text evidence="3">Isoprenoid biosynthesis; isopentenyl diphosphate biosynthesis via DXP pathway; isopentenyl diphosphate from 1-deoxy-D-xylulose 5-phosphate: step 2/6.</text>
</comment>
<dbReference type="Proteomes" id="UP000516421">
    <property type="component" value="Chromosome"/>
</dbReference>
<organism evidence="4 5">
    <name type="scientific">Rothia amarae</name>
    <dbReference type="NCBI Taxonomy" id="169480"/>
    <lineage>
        <taxon>Bacteria</taxon>
        <taxon>Bacillati</taxon>
        <taxon>Actinomycetota</taxon>
        <taxon>Actinomycetes</taxon>
        <taxon>Micrococcales</taxon>
        <taxon>Micrococcaceae</taxon>
        <taxon>Rothia</taxon>
    </lineage>
</organism>
<evidence type="ECO:0000256" key="3">
    <source>
        <dbReference type="HAMAP-Rule" id="MF_00108"/>
    </source>
</evidence>
<dbReference type="InterPro" id="IPR034683">
    <property type="entry name" value="IspD/TarI"/>
</dbReference>
<dbReference type="InterPro" id="IPR001228">
    <property type="entry name" value="IspD"/>
</dbReference>
<dbReference type="HAMAP" id="MF_00108">
    <property type="entry name" value="IspD"/>
    <property type="match status" value="1"/>
</dbReference>
<dbReference type="EMBL" id="CP061538">
    <property type="protein sequence ID" value="QNV41066.1"/>
    <property type="molecule type" value="Genomic_DNA"/>
</dbReference>
<dbReference type="PANTHER" id="PTHR32125">
    <property type="entry name" value="2-C-METHYL-D-ERYTHRITOL 4-PHOSPHATE CYTIDYLYLTRANSFERASE, CHLOROPLASTIC"/>
    <property type="match status" value="1"/>
</dbReference>
<comment type="catalytic activity">
    <reaction evidence="3">
        <text>2-C-methyl-D-erythritol 4-phosphate + CTP + H(+) = 4-CDP-2-C-methyl-D-erythritol + diphosphate</text>
        <dbReference type="Rhea" id="RHEA:13429"/>
        <dbReference type="ChEBI" id="CHEBI:15378"/>
        <dbReference type="ChEBI" id="CHEBI:33019"/>
        <dbReference type="ChEBI" id="CHEBI:37563"/>
        <dbReference type="ChEBI" id="CHEBI:57823"/>
        <dbReference type="ChEBI" id="CHEBI:58262"/>
        <dbReference type="EC" id="2.7.7.60"/>
    </reaction>
</comment>
<keyword evidence="1 3" id="KW-0808">Transferase</keyword>
<dbReference type="SUPFAM" id="SSF53448">
    <property type="entry name" value="Nucleotide-diphospho-sugar transferases"/>
    <property type="match status" value="1"/>
</dbReference>
<dbReference type="EC" id="2.7.7.60" evidence="3"/>
<dbReference type="FunFam" id="3.90.550.10:FF:000003">
    <property type="entry name" value="2-C-methyl-D-erythritol 4-phosphate cytidylyltransferase"/>
    <property type="match status" value="1"/>
</dbReference>
<feature type="site" description="Positions MEP for the nucleophilic attack" evidence="3">
    <location>
        <position position="178"/>
    </location>
</feature>
<evidence type="ECO:0000313" key="5">
    <source>
        <dbReference type="Proteomes" id="UP000516421"/>
    </source>
</evidence>
<name>A0A7H2BN20_9MICC</name>
<feature type="site" description="Transition state stabilizer" evidence="3">
    <location>
        <position position="40"/>
    </location>
</feature>
<keyword evidence="5" id="KW-1185">Reference proteome</keyword>
<dbReference type="CDD" id="cd02516">
    <property type="entry name" value="CDP-ME_synthetase"/>
    <property type="match status" value="1"/>
</dbReference>
<accession>A0A7H2BN20</accession>
<feature type="site" description="Positions MEP for the nucleophilic attack" evidence="3">
    <location>
        <position position="236"/>
    </location>
</feature>
<keyword evidence="3" id="KW-0414">Isoprene biosynthesis</keyword>
<dbReference type="KEGG" id="rama:IDM48_09505"/>
<dbReference type="Pfam" id="PF01128">
    <property type="entry name" value="IspD"/>
    <property type="match status" value="1"/>
</dbReference>